<gene>
    <name evidence="1" type="ORF">TNCV_3522241</name>
</gene>
<dbReference type="Proteomes" id="UP000887159">
    <property type="component" value="Unassembled WGS sequence"/>
</dbReference>
<evidence type="ECO:0000313" key="2">
    <source>
        <dbReference type="Proteomes" id="UP000887159"/>
    </source>
</evidence>
<dbReference type="EMBL" id="BMAU01021393">
    <property type="protein sequence ID" value="GFY30461.1"/>
    <property type="molecule type" value="Genomic_DNA"/>
</dbReference>
<comment type="caution">
    <text evidence="1">The sequence shown here is derived from an EMBL/GenBank/DDBJ whole genome shotgun (WGS) entry which is preliminary data.</text>
</comment>
<name>A0A8X6WA93_TRICX</name>
<protein>
    <submittedName>
        <fullName evidence="1">Uncharacterized protein</fullName>
    </submittedName>
</protein>
<keyword evidence="2" id="KW-1185">Reference proteome</keyword>
<evidence type="ECO:0000313" key="1">
    <source>
        <dbReference type="EMBL" id="GFY30461.1"/>
    </source>
</evidence>
<accession>A0A8X6WA93</accession>
<proteinExistence type="predicted"/>
<reference evidence="1" key="1">
    <citation type="submission" date="2020-08" db="EMBL/GenBank/DDBJ databases">
        <title>Multicomponent nature underlies the extraordinary mechanical properties of spider dragline silk.</title>
        <authorList>
            <person name="Kono N."/>
            <person name="Nakamura H."/>
            <person name="Mori M."/>
            <person name="Yoshida Y."/>
            <person name="Ohtoshi R."/>
            <person name="Malay A.D."/>
            <person name="Moran D.A.P."/>
            <person name="Tomita M."/>
            <person name="Numata K."/>
            <person name="Arakawa K."/>
        </authorList>
    </citation>
    <scope>NUCLEOTIDE SEQUENCE</scope>
</reference>
<sequence>MSLHLLQPLIDVPESGGKGPPIGRWASGPIGEVRNHPTFSRISRKSRGVPALSFPPIRYPVIMVTIQGEEGRRLLPFAFSLLRKTGQISHSLSSAKKFHFKNEKEQFKCN</sequence>
<dbReference type="AlphaFoldDB" id="A0A8X6WA93"/>
<organism evidence="1 2">
    <name type="scientific">Trichonephila clavipes</name>
    <name type="common">Golden silk orbweaver</name>
    <name type="synonym">Nephila clavipes</name>
    <dbReference type="NCBI Taxonomy" id="2585209"/>
    <lineage>
        <taxon>Eukaryota</taxon>
        <taxon>Metazoa</taxon>
        <taxon>Ecdysozoa</taxon>
        <taxon>Arthropoda</taxon>
        <taxon>Chelicerata</taxon>
        <taxon>Arachnida</taxon>
        <taxon>Araneae</taxon>
        <taxon>Araneomorphae</taxon>
        <taxon>Entelegynae</taxon>
        <taxon>Araneoidea</taxon>
        <taxon>Nephilidae</taxon>
        <taxon>Trichonephila</taxon>
    </lineage>
</organism>